<dbReference type="CDD" id="cd13402">
    <property type="entry name" value="LT_TF-like"/>
    <property type="match status" value="1"/>
</dbReference>
<name>A0ABP7HAS3_9PSEU</name>
<dbReference type="Proteomes" id="UP001501624">
    <property type="component" value="Unassembled WGS sequence"/>
</dbReference>
<dbReference type="InterPro" id="IPR023346">
    <property type="entry name" value="Lysozyme-like_dom_sf"/>
</dbReference>
<feature type="region of interest" description="Disordered" evidence="1">
    <location>
        <begin position="1"/>
        <end position="34"/>
    </location>
</feature>
<protein>
    <recommendedName>
        <fullName evidence="2">Transglycosylase SLT domain-containing protein</fullName>
    </recommendedName>
</protein>
<dbReference type="PANTHER" id="PTHR21525">
    <property type="entry name" value="MOTILE SPERM PROTEIN"/>
    <property type="match status" value="1"/>
</dbReference>
<evidence type="ECO:0000313" key="4">
    <source>
        <dbReference type="Proteomes" id="UP001501624"/>
    </source>
</evidence>
<accession>A0ABP7HAS3</accession>
<sequence length="261" mass="27099">MGSHNSTNRAPRKAALFSPDRYRPRHAAKPKNLGRISTRTSVSAGLLMMSMAGSASPLAMASTGGEAVPPAPVAGAAPVADATPALPVLGPPSTWIVTTPATVLDIPAAPETAAPEAAATETVAAETPAAAPAPAPEVFDTTGDELAGWINEAIRVMRAQGVPVDGGDVQAIRTIIDKESSGNPQAVNRWDSNWRAGHPSKGLMQCIDSTFNAHKLPGYDDIFNPVHNIIAGVRYTISRYGGFDGHPGLKSMLKGSGYRGY</sequence>
<proteinExistence type="predicted"/>
<gene>
    <name evidence="3" type="ORF">GCM10022380_01310</name>
</gene>
<keyword evidence="4" id="KW-1185">Reference proteome</keyword>
<dbReference type="InterPro" id="IPR008258">
    <property type="entry name" value="Transglycosylase_SLT_dom_1"/>
</dbReference>
<dbReference type="Gene3D" id="1.10.530.10">
    <property type="match status" value="1"/>
</dbReference>
<dbReference type="PANTHER" id="PTHR21525:SF9">
    <property type="entry name" value="CHANNEL_COLICIN DOMAIN-CONTAINING PROTEIN"/>
    <property type="match status" value="1"/>
</dbReference>
<organism evidence="3 4">
    <name type="scientific">Amycolatopsis tucumanensis</name>
    <dbReference type="NCBI Taxonomy" id="401106"/>
    <lineage>
        <taxon>Bacteria</taxon>
        <taxon>Bacillati</taxon>
        <taxon>Actinomycetota</taxon>
        <taxon>Actinomycetes</taxon>
        <taxon>Pseudonocardiales</taxon>
        <taxon>Pseudonocardiaceae</taxon>
        <taxon>Amycolatopsis</taxon>
    </lineage>
</organism>
<dbReference type="EMBL" id="BAABCM010000001">
    <property type="protein sequence ID" value="GAA3788836.1"/>
    <property type="molecule type" value="Genomic_DNA"/>
</dbReference>
<feature type="domain" description="Transglycosylase SLT" evidence="2">
    <location>
        <begin position="168"/>
        <end position="246"/>
    </location>
</feature>
<evidence type="ECO:0000256" key="1">
    <source>
        <dbReference type="SAM" id="MobiDB-lite"/>
    </source>
</evidence>
<evidence type="ECO:0000259" key="2">
    <source>
        <dbReference type="Pfam" id="PF01464"/>
    </source>
</evidence>
<reference evidence="4" key="1">
    <citation type="journal article" date="2019" name="Int. J. Syst. Evol. Microbiol.">
        <title>The Global Catalogue of Microorganisms (GCM) 10K type strain sequencing project: providing services to taxonomists for standard genome sequencing and annotation.</title>
        <authorList>
            <consortium name="The Broad Institute Genomics Platform"/>
            <consortium name="The Broad Institute Genome Sequencing Center for Infectious Disease"/>
            <person name="Wu L."/>
            <person name="Ma J."/>
        </authorList>
    </citation>
    <scope>NUCLEOTIDE SEQUENCE [LARGE SCALE GENOMIC DNA]</scope>
    <source>
        <strain evidence="4">JCM 17017</strain>
    </source>
</reference>
<dbReference type="SUPFAM" id="SSF53955">
    <property type="entry name" value="Lysozyme-like"/>
    <property type="match status" value="1"/>
</dbReference>
<comment type="caution">
    <text evidence="3">The sequence shown here is derived from an EMBL/GenBank/DDBJ whole genome shotgun (WGS) entry which is preliminary data.</text>
</comment>
<dbReference type="Pfam" id="PF01464">
    <property type="entry name" value="SLT"/>
    <property type="match status" value="1"/>
</dbReference>
<evidence type="ECO:0000313" key="3">
    <source>
        <dbReference type="EMBL" id="GAA3788836.1"/>
    </source>
</evidence>